<evidence type="ECO:0000256" key="11">
    <source>
        <dbReference type="ARBA" id="ARBA00023136"/>
    </source>
</evidence>
<evidence type="ECO:0000256" key="4">
    <source>
        <dbReference type="ARBA" id="ARBA00022519"/>
    </source>
</evidence>
<evidence type="ECO:0000259" key="16">
    <source>
        <dbReference type="Pfam" id="PF02706"/>
    </source>
</evidence>
<keyword evidence="11 15" id="KW-0472">Membrane</keyword>
<keyword evidence="7" id="KW-0547">Nucleotide-binding</keyword>
<keyword evidence="8 19" id="KW-0418">Kinase</keyword>
<evidence type="ECO:0000256" key="7">
    <source>
        <dbReference type="ARBA" id="ARBA00022741"/>
    </source>
</evidence>
<feature type="transmembrane region" description="Helical" evidence="15">
    <location>
        <begin position="448"/>
        <end position="467"/>
    </location>
</feature>
<dbReference type="CDD" id="cd05387">
    <property type="entry name" value="BY-kinase"/>
    <property type="match status" value="1"/>
</dbReference>
<evidence type="ECO:0000256" key="15">
    <source>
        <dbReference type="SAM" id="Phobius"/>
    </source>
</evidence>
<comment type="similarity">
    <text evidence="2">Belongs to the etk/wzc family.</text>
</comment>
<dbReference type="Pfam" id="PF13614">
    <property type="entry name" value="AAA_31"/>
    <property type="match status" value="1"/>
</dbReference>
<dbReference type="InterPro" id="IPR027417">
    <property type="entry name" value="P-loop_NTPase"/>
</dbReference>
<dbReference type="InterPro" id="IPR032807">
    <property type="entry name" value="GNVR"/>
</dbReference>
<dbReference type="PANTHER" id="PTHR32309">
    <property type="entry name" value="TYROSINE-PROTEIN KINASE"/>
    <property type="match status" value="1"/>
</dbReference>
<keyword evidence="14" id="KW-0175">Coiled coil</keyword>
<evidence type="ECO:0000313" key="19">
    <source>
        <dbReference type="EMBL" id="PPB82872.1"/>
    </source>
</evidence>
<gene>
    <name evidence="19" type="ORF">B0O95_11249</name>
</gene>
<keyword evidence="10 15" id="KW-1133">Transmembrane helix</keyword>
<evidence type="ECO:0000313" key="20">
    <source>
        <dbReference type="Proteomes" id="UP000243096"/>
    </source>
</evidence>
<keyword evidence="20" id="KW-1185">Reference proteome</keyword>
<feature type="domain" description="AAA" evidence="17">
    <location>
        <begin position="581"/>
        <end position="708"/>
    </location>
</feature>
<reference evidence="19 20" key="1">
    <citation type="submission" date="2018-01" db="EMBL/GenBank/DDBJ databases">
        <title>Genomic Encyclopedia of Type Strains, Phase III (KMG-III): the genomes of soil and plant-associated and newly described type strains.</title>
        <authorList>
            <person name="Whitman W."/>
        </authorList>
    </citation>
    <scope>NUCLEOTIDE SEQUENCE [LARGE SCALE GENOMIC DNA]</scope>
    <source>
        <strain evidence="19 20">HKI456</strain>
    </source>
</reference>
<dbReference type="RefSeq" id="WP_104078090.1">
    <property type="nucleotide sequence ID" value="NZ_CP062179.1"/>
</dbReference>
<dbReference type="Pfam" id="PF23607">
    <property type="entry name" value="WZC_N"/>
    <property type="match status" value="1"/>
</dbReference>
<keyword evidence="3" id="KW-1003">Cell membrane</keyword>
<evidence type="ECO:0000256" key="14">
    <source>
        <dbReference type="SAM" id="Coils"/>
    </source>
</evidence>
<protein>
    <submittedName>
        <fullName evidence="19">Tyrosine-protein kinase Etk/Wzc</fullName>
    </submittedName>
</protein>
<dbReference type="InterPro" id="IPR003856">
    <property type="entry name" value="LPS_length_determ_N"/>
</dbReference>
<dbReference type="Pfam" id="PF13807">
    <property type="entry name" value="GNVR"/>
    <property type="match status" value="1"/>
</dbReference>
<dbReference type="Pfam" id="PF02706">
    <property type="entry name" value="Wzz"/>
    <property type="match status" value="1"/>
</dbReference>
<dbReference type="PANTHER" id="PTHR32309:SF32">
    <property type="entry name" value="TYROSINE-PROTEIN KINASE ETK-RELATED"/>
    <property type="match status" value="1"/>
</dbReference>
<feature type="transmembrane region" description="Helical" evidence="15">
    <location>
        <begin position="33"/>
        <end position="53"/>
    </location>
</feature>
<keyword evidence="6 15" id="KW-0812">Transmembrane</keyword>
<dbReference type="GO" id="GO:0004713">
    <property type="term" value="F:protein tyrosine kinase activity"/>
    <property type="evidence" value="ECO:0007669"/>
    <property type="project" value="UniProtKB-KW"/>
</dbReference>
<evidence type="ECO:0000256" key="1">
    <source>
        <dbReference type="ARBA" id="ARBA00004429"/>
    </source>
</evidence>
<evidence type="ECO:0000256" key="8">
    <source>
        <dbReference type="ARBA" id="ARBA00022777"/>
    </source>
</evidence>
<dbReference type="NCBIfam" id="TIGR01007">
    <property type="entry name" value="eps_fam"/>
    <property type="match status" value="1"/>
</dbReference>
<keyword evidence="5" id="KW-0808">Transferase</keyword>
<dbReference type="SUPFAM" id="SSF52540">
    <property type="entry name" value="P-loop containing nucleoside triphosphate hydrolases"/>
    <property type="match status" value="1"/>
</dbReference>
<comment type="subcellular location">
    <subcellularLocation>
        <location evidence="1">Cell inner membrane</location>
        <topology evidence="1">Multi-pass membrane protein</topology>
    </subcellularLocation>
</comment>
<dbReference type="Gene3D" id="3.40.50.300">
    <property type="entry name" value="P-loop containing nucleotide triphosphate hydrolases"/>
    <property type="match status" value="1"/>
</dbReference>
<evidence type="ECO:0000256" key="13">
    <source>
        <dbReference type="ARBA" id="ARBA00053015"/>
    </source>
</evidence>
<comment type="catalytic activity">
    <reaction evidence="13">
        <text>L-tyrosyl-[protein] + ATP = O-phospho-L-tyrosyl-[protein] + ADP + H(+)</text>
        <dbReference type="Rhea" id="RHEA:10596"/>
        <dbReference type="Rhea" id="RHEA-COMP:10136"/>
        <dbReference type="Rhea" id="RHEA-COMP:20101"/>
        <dbReference type="ChEBI" id="CHEBI:15378"/>
        <dbReference type="ChEBI" id="CHEBI:30616"/>
        <dbReference type="ChEBI" id="CHEBI:46858"/>
        <dbReference type="ChEBI" id="CHEBI:61978"/>
        <dbReference type="ChEBI" id="CHEBI:456216"/>
    </reaction>
</comment>
<comment type="caution">
    <text evidence="19">The sequence shown here is derived from an EMBL/GenBank/DDBJ whole genome shotgun (WGS) entry which is preliminary data.</text>
</comment>
<dbReference type="InterPro" id="IPR025669">
    <property type="entry name" value="AAA_dom"/>
</dbReference>
<evidence type="ECO:0000256" key="9">
    <source>
        <dbReference type="ARBA" id="ARBA00022840"/>
    </source>
</evidence>
<feature type="domain" description="Tyrosine-protein kinase G-rich" evidence="18">
    <location>
        <begin position="397"/>
        <end position="470"/>
    </location>
</feature>
<evidence type="ECO:0000259" key="17">
    <source>
        <dbReference type="Pfam" id="PF13614"/>
    </source>
</evidence>
<dbReference type="Proteomes" id="UP000243096">
    <property type="component" value="Unassembled WGS sequence"/>
</dbReference>
<dbReference type="OrthoDB" id="9808257at2"/>
<keyword evidence="4" id="KW-0997">Cell inner membrane</keyword>
<sequence length="778" mass="83848">MEARHIDMGYLPPSGASEGLVPRDLVRVITDNLWAVVGIAAVITALASAYAFFATPLYSADTLVQVEVPKQNELADLVTKQPSQNNSSLNGPPTQTEMAIVTSRAVLAPVIAQYRLDVLVTPHRFPVLGKIAEALATRGEPSRAWFGLSKYAWGGELVDIAQLNVPRELQDKKLELKVSSARRYQLLDEQGNLLVNGVEGQLAQAGPVSMLVERLAARDGETFTVERLNEVTAVRRFINQLKVVQVGKETGIVQISYENSDPALATAVANAVTQNYIGSRVTQTQEEASKMLAFINNELPRLRDDLKQAEAQLQSHRVASGSMQATTESQSYLQGSIEFDRQIAALILQRTQLLDRFTPQSPEVKTVDAQLAQLRAAKGKFESRFDSMPSADRQSADLARDAKVAEEIYVAMVNKAHELSVSRAGTVGNVHVIDTAVQPSTPVKPRRALIISAAIVLGLMLGVLYVISRRYLSQSVSEPEQIEGKLRLPVFGAVLFSDEQVRLARTPPLPVLPRAREPSLHGDARGATALVASPDAAAGGDQPRPHAGGLLAVARPRDVATEALRGIRTMLNSKLLSATNRIVMVTGATPGTGKSFISANLALLYAQAGKRVLLVDADLRRGRLGIHFGLPTDTVGLAELLGDGLAPEQAIHPTSVANLSLLPAGARPGNPSELLAMERMTEQLTQFNERYDLVLVDTPPVLAVADASIVAGYAGATVLVMRENAQTELEVQETLKRLGRAGAQVAGAIFNGMSARRSDRRSYEYIYAYTREGDASAA</sequence>
<evidence type="ECO:0000256" key="3">
    <source>
        <dbReference type="ARBA" id="ARBA00022475"/>
    </source>
</evidence>
<evidence type="ECO:0000256" key="6">
    <source>
        <dbReference type="ARBA" id="ARBA00022692"/>
    </source>
</evidence>
<organism evidence="19 20">
    <name type="scientific">Mycetohabitans endofungorum</name>
    <dbReference type="NCBI Taxonomy" id="417203"/>
    <lineage>
        <taxon>Bacteria</taxon>
        <taxon>Pseudomonadati</taxon>
        <taxon>Pseudomonadota</taxon>
        <taxon>Betaproteobacteria</taxon>
        <taxon>Burkholderiales</taxon>
        <taxon>Burkholderiaceae</taxon>
        <taxon>Mycetohabitans</taxon>
    </lineage>
</organism>
<evidence type="ECO:0000256" key="12">
    <source>
        <dbReference type="ARBA" id="ARBA00023137"/>
    </source>
</evidence>
<evidence type="ECO:0000256" key="10">
    <source>
        <dbReference type="ARBA" id="ARBA00022989"/>
    </source>
</evidence>
<dbReference type="GO" id="GO:0005524">
    <property type="term" value="F:ATP binding"/>
    <property type="evidence" value="ECO:0007669"/>
    <property type="project" value="UniProtKB-KW"/>
</dbReference>
<evidence type="ECO:0000259" key="18">
    <source>
        <dbReference type="Pfam" id="PF13807"/>
    </source>
</evidence>
<keyword evidence="9" id="KW-0067">ATP-binding</keyword>
<feature type="domain" description="Polysaccharide chain length determinant N-terminal" evidence="16">
    <location>
        <begin position="24"/>
        <end position="113"/>
    </location>
</feature>
<evidence type="ECO:0000256" key="2">
    <source>
        <dbReference type="ARBA" id="ARBA00008883"/>
    </source>
</evidence>
<proteinExistence type="inferred from homology"/>
<name>A0A2P5K828_9BURK</name>
<dbReference type="EMBL" id="PRDW01000012">
    <property type="protein sequence ID" value="PPB82872.1"/>
    <property type="molecule type" value="Genomic_DNA"/>
</dbReference>
<dbReference type="GO" id="GO:0005886">
    <property type="term" value="C:plasma membrane"/>
    <property type="evidence" value="ECO:0007669"/>
    <property type="project" value="UniProtKB-SubCell"/>
</dbReference>
<dbReference type="AlphaFoldDB" id="A0A2P5K828"/>
<keyword evidence="12" id="KW-0829">Tyrosine-protein kinase</keyword>
<dbReference type="InterPro" id="IPR005702">
    <property type="entry name" value="Wzc-like_C"/>
</dbReference>
<evidence type="ECO:0000256" key="5">
    <source>
        <dbReference type="ARBA" id="ARBA00022679"/>
    </source>
</evidence>
<dbReference type="InterPro" id="IPR050445">
    <property type="entry name" value="Bact_polysacc_biosynth/exp"/>
</dbReference>
<accession>A0A2P5K828</accession>
<feature type="coiled-coil region" evidence="14">
    <location>
        <begin position="292"/>
        <end position="319"/>
    </location>
</feature>